<dbReference type="Proteomes" id="UP000029858">
    <property type="component" value="Unassembled WGS sequence"/>
</dbReference>
<evidence type="ECO:0000313" key="6">
    <source>
        <dbReference type="Proteomes" id="UP000029858"/>
    </source>
</evidence>
<feature type="region of interest" description="Disordered" evidence="4">
    <location>
        <begin position="31"/>
        <end position="50"/>
    </location>
</feature>
<name>A0A099GH82_9RHOB</name>
<dbReference type="GO" id="GO:0009236">
    <property type="term" value="P:cobalamin biosynthetic process"/>
    <property type="evidence" value="ECO:0007669"/>
    <property type="project" value="UniProtKB-UniPathway"/>
</dbReference>
<dbReference type="InterPro" id="IPR003723">
    <property type="entry name" value="Precorrin-6x_reduct"/>
</dbReference>
<dbReference type="PANTHER" id="PTHR36925">
    <property type="entry name" value="COBALT-PRECORRIN-6A REDUCTASE"/>
    <property type="match status" value="1"/>
</dbReference>
<dbReference type="EMBL" id="JRKQ01000044">
    <property type="protein sequence ID" value="KGJ22179.1"/>
    <property type="molecule type" value="Genomic_DNA"/>
</dbReference>
<dbReference type="RefSeq" id="WP_036709649.1">
    <property type="nucleotide sequence ID" value="NZ_JRKQ01000044.1"/>
</dbReference>
<comment type="caution">
    <text evidence="5">The sequence shown here is derived from an EMBL/GenBank/DDBJ whole genome shotgun (WGS) entry which is preliminary data.</text>
</comment>
<keyword evidence="2" id="KW-0169">Cobalamin biosynthesis</keyword>
<accession>A0A099GH82</accession>
<reference evidence="5 6" key="1">
    <citation type="submission" date="2014-09" db="EMBL/GenBank/DDBJ databases">
        <authorList>
            <person name="McGinnis J.M."/>
            <person name="Wolfgang W.J."/>
        </authorList>
    </citation>
    <scope>NUCLEOTIDE SEQUENCE [LARGE SCALE GENOMIC DNA]</scope>
    <source>
        <strain evidence="5 6">5503</strain>
    </source>
</reference>
<evidence type="ECO:0000313" key="5">
    <source>
        <dbReference type="EMBL" id="KGJ22179.1"/>
    </source>
</evidence>
<keyword evidence="3" id="KW-0560">Oxidoreductase</keyword>
<protein>
    <submittedName>
        <fullName evidence="5">Cobalt-precorrin-6X reductase</fullName>
    </submittedName>
</protein>
<evidence type="ECO:0000256" key="3">
    <source>
        <dbReference type="ARBA" id="ARBA00023002"/>
    </source>
</evidence>
<evidence type="ECO:0000256" key="4">
    <source>
        <dbReference type="SAM" id="MobiDB-lite"/>
    </source>
</evidence>
<comment type="pathway">
    <text evidence="1">Cofactor biosynthesis; adenosylcobalamin biosynthesis.</text>
</comment>
<dbReference type="Pfam" id="PF02571">
    <property type="entry name" value="CbiJ"/>
    <property type="match status" value="1"/>
</dbReference>
<dbReference type="PANTHER" id="PTHR36925:SF1">
    <property type="entry name" value="COBALT-PRECORRIN-6A REDUCTASE"/>
    <property type="match status" value="1"/>
</dbReference>
<dbReference type="UniPathway" id="UPA00148"/>
<dbReference type="NCBIfam" id="NF005968">
    <property type="entry name" value="PRK08057.1-2"/>
    <property type="match status" value="1"/>
</dbReference>
<organism evidence="5 6">
    <name type="scientific">Paracoccus sanguinis</name>
    <dbReference type="NCBI Taxonomy" id="1545044"/>
    <lineage>
        <taxon>Bacteria</taxon>
        <taxon>Pseudomonadati</taxon>
        <taxon>Pseudomonadota</taxon>
        <taxon>Alphaproteobacteria</taxon>
        <taxon>Rhodobacterales</taxon>
        <taxon>Paracoccaceae</taxon>
        <taxon>Paracoccus</taxon>
    </lineage>
</organism>
<sequence length="246" mass="25564">MTTLILGGTTEASQLAAALSEAGLPAILSYAGRTERPRPQPVPTRTGGFGGPDGLAAFLRAREIGRVIDATHPFAARISSNAVTACAATGIPLLALERPAWRPGPGDRWITVPDLPAAAALLSGPPQRVFLAIGRQHLAAFAGQPQHHYLLRLVDPPEGPLPLPDCAVEIARGPFDTAGDRALMERHAITLIVAKNAGGGGAEAKLTAARELSLPVILIDRPAIPARPVTASVAEALDWCHTDLGV</sequence>
<proteinExistence type="predicted"/>
<dbReference type="AlphaFoldDB" id="A0A099GH82"/>
<evidence type="ECO:0000256" key="2">
    <source>
        <dbReference type="ARBA" id="ARBA00022573"/>
    </source>
</evidence>
<reference evidence="5 6" key="2">
    <citation type="submission" date="2014-10" db="EMBL/GenBank/DDBJ databases">
        <title>Paracoccus sanguinis sp. nov., isolated from clinical specimens of New York State patients.</title>
        <authorList>
            <person name="Mingle L.A."/>
            <person name="Cole J.A."/>
            <person name="Lapierre P."/>
            <person name="Musser K.A."/>
        </authorList>
    </citation>
    <scope>NUCLEOTIDE SEQUENCE [LARGE SCALE GENOMIC DNA]</scope>
    <source>
        <strain evidence="5 6">5503</strain>
    </source>
</reference>
<dbReference type="NCBIfam" id="TIGR00715">
    <property type="entry name" value="precor6x_red"/>
    <property type="match status" value="1"/>
</dbReference>
<dbReference type="GO" id="GO:0016994">
    <property type="term" value="F:precorrin-6A reductase activity"/>
    <property type="evidence" value="ECO:0007669"/>
    <property type="project" value="InterPro"/>
</dbReference>
<gene>
    <name evidence="5" type="ORF">IX56_09665</name>
</gene>
<dbReference type="PROSITE" id="PS51014">
    <property type="entry name" value="COBK_CBIJ"/>
    <property type="match status" value="1"/>
</dbReference>
<evidence type="ECO:0000256" key="1">
    <source>
        <dbReference type="ARBA" id="ARBA00004953"/>
    </source>
</evidence>